<dbReference type="InterPro" id="IPR002464">
    <property type="entry name" value="DNA/RNA_helicase_DEAH_CS"/>
</dbReference>
<keyword evidence="7" id="KW-0067">ATP-binding</keyword>
<dbReference type="Pfam" id="PF00271">
    <property type="entry name" value="Helicase_C"/>
    <property type="match status" value="1"/>
</dbReference>
<keyword evidence="3" id="KW-0934">Plastid</keyword>
<dbReference type="InterPro" id="IPR014001">
    <property type="entry name" value="Helicase_ATP-bd"/>
</dbReference>
<dbReference type="InterPro" id="IPR007502">
    <property type="entry name" value="Helicase-assoc_dom"/>
</dbReference>
<dbReference type="EC" id="3.6.4.13" evidence="2"/>
<dbReference type="InterPro" id="IPR027417">
    <property type="entry name" value="P-loop_NTPase"/>
</dbReference>
<dbReference type="Gene3D" id="1.20.120.1080">
    <property type="match status" value="1"/>
</dbReference>
<dbReference type="Gene3D" id="3.40.50.300">
    <property type="entry name" value="P-loop containing nucleotide triphosphate hydrolases"/>
    <property type="match status" value="3"/>
</dbReference>
<evidence type="ECO:0000256" key="7">
    <source>
        <dbReference type="ARBA" id="ARBA00022840"/>
    </source>
</evidence>
<keyword evidence="5" id="KW-0378">Hydrolase</keyword>
<feature type="region of interest" description="Disordered" evidence="9">
    <location>
        <begin position="910"/>
        <end position="932"/>
    </location>
</feature>
<proteinExistence type="inferred from homology"/>
<dbReference type="PANTHER" id="PTHR18934">
    <property type="entry name" value="ATP-DEPENDENT RNA HELICASE"/>
    <property type="match status" value="1"/>
</dbReference>
<dbReference type="PROSITE" id="PS51194">
    <property type="entry name" value="HELICASE_CTER"/>
    <property type="match status" value="1"/>
</dbReference>
<evidence type="ECO:0000256" key="1">
    <source>
        <dbReference type="ARBA" id="ARBA00008792"/>
    </source>
</evidence>
<evidence type="ECO:0000313" key="12">
    <source>
        <dbReference type="EMBL" id="KAI5069161.1"/>
    </source>
</evidence>
<dbReference type="PROSITE" id="PS51192">
    <property type="entry name" value="HELICASE_ATP_BIND_1"/>
    <property type="match status" value="1"/>
</dbReference>
<keyword evidence="6" id="KW-0347">Helicase</keyword>
<dbReference type="PANTHER" id="PTHR18934:SF99">
    <property type="entry name" value="ATP-DEPENDENT RNA HELICASE DHX37-RELATED"/>
    <property type="match status" value="1"/>
</dbReference>
<reference evidence="12" key="1">
    <citation type="submission" date="2021-01" db="EMBL/GenBank/DDBJ databases">
        <title>Adiantum capillus-veneris genome.</title>
        <authorList>
            <person name="Fang Y."/>
            <person name="Liao Q."/>
        </authorList>
    </citation>
    <scope>NUCLEOTIDE SEQUENCE</scope>
    <source>
        <strain evidence="12">H3</strain>
        <tissue evidence="12">Leaf</tissue>
    </source>
</reference>
<evidence type="ECO:0000256" key="2">
    <source>
        <dbReference type="ARBA" id="ARBA00012552"/>
    </source>
</evidence>
<dbReference type="SUPFAM" id="SSF52540">
    <property type="entry name" value="P-loop containing nucleoside triphosphate hydrolases"/>
    <property type="match status" value="1"/>
</dbReference>
<sequence>MDNDDNCNALILPAEIKKKRKANKDHHLPKSKARHLSKNEHRKLRRLQEEKEKKEKSVEVLKELEKFKLSEDAYSLLYPSGTRGQKESMREKLRRAIHYERAGLRVPVEVPLLRERGAVEAYSNTHVQDVPGRMMVMDENRVTTEIGVNGITQVPQDARSIEEKSGAAATFPLMKTTKLHKEPEACDANNLKRQEGAMKKKEMQKKRKQVTQLIRTDVKEEQLPSCEEVDNVGKLMTRNCNEGRANGLAICSSPNFFVHVIRSEEVRNAREKLPIIMMEQEIMEAITENPVTIICGETGCGKTTQVPQFLYEAGFSSNDCVERSGMIGVTQPRRVAVLATAKRLSYEMNLHLGQEVGFQVRHDRRVGSNTRIKFMTDGILLREVQSDFLLRKYSVIVLDEAHERSLNTDILIGMLSRVLPLRQKLYEEQSEEGTPSIYPLKIIIMSATLLVDEFVANRRLFNSPPPIIEVPARQFPVTVHFSAKTELMDYVGKAYKKVCAIHRKLPPGGVLVFLTGQAEVHYLCKRLQKAFPKLEGKKHNKQVNSGDTDLQIISEAADGVVAEDEFYDDAEMVENLELGESALESDSESDLEYSETEECKPAEKIESKNNLEWTMGDSSCLESIKDAFDALTELQNKDGSERPKTEKRAPINNTGPLYVLPLYALLPATSQLKIFGAVPEGSRLVVVATNVAETSITIPGIRYVVDCGRAKEKIFERATGITRYEVGWISKASAAQRAGRSGRTGPGHCYRLYSSAIFNDTFPEYSRPEIYRTPIEGLVLMLKSMNIVKVNHFPFLSEPNKSDLAEAENCLYALSALNSNTSLLTPLGHSLSSYPISPRHSRMLLTAMQIGCSDEAKETCILLAYAGATVAALSLDSPFMTDINPPEDQGGKTLKRSAQVLHSADVDPKSARNYADTKSKGKRIDVESEGKNVAELDKSSRRKIRQSANYRHPLSDALGVVKALRAYEASGDPEEFCRKNNWHARILYEMSKLRKQLIHIYLVFSKERGKKDFSFSDGISVADVEAVWKAEGKCQDLSVKHEIVLRQAICAGWADRVARKVSILEMLKGNGSEEKKKHKAIQYQTCTTEEKVYIHPSSSLRKHAPDYVVFNELVRTSSTMRCSLKSKKHRIAVFACALLQGKVLPSMKLLSQVLAADPSILIIPSGNPFMGAEKLSLSFGKPLDRLETRIPGRWHDTFWEEEQKEASIDFWSVVSKALAFVSGFEVINHDFYC</sequence>
<comment type="similarity">
    <text evidence="1">Belongs to the DEAD box helicase family. DEAH subfamily.</text>
</comment>
<dbReference type="GO" id="GO:0003724">
    <property type="term" value="F:RNA helicase activity"/>
    <property type="evidence" value="ECO:0007669"/>
    <property type="project" value="UniProtKB-EC"/>
</dbReference>
<dbReference type="Pfam" id="PF07717">
    <property type="entry name" value="OB_NTP_bind"/>
    <property type="match status" value="1"/>
</dbReference>
<dbReference type="FunFam" id="3.40.50.300:FF:000637">
    <property type="entry name" value="ATP-dependent RNA helicase DHX37/DHR1"/>
    <property type="match status" value="1"/>
</dbReference>
<dbReference type="SMART" id="SM00847">
    <property type="entry name" value="HA2"/>
    <property type="match status" value="1"/>
</dbReference>
<feature type="domain" description="Helicase ATP-binding" evidence="10">
    <location>
        <begin position="283"/>
        <end position="467"/>
    </location>
</feature>
<organism evidence="12 13">
    <name type="scientific">Adiantum capillus-veneris</name>
    <name type="common">Maidenhair fern</name>
    <dbReference type="NCBI Taxonomy" id="13818"/>
    <lineage>
        <taxon>Eukaryota</taxon>
        <taxon>Viridiplantae</taxon>
        <taxon>Streptophyta</taxon>
        <taxon>Embryophyta</taxon>
        <taxon>Tracheophyta</taxon>
        <taxon>Polypodiopsida</taxon>
        <taxon>Polypodiidae</taxon>
        <taxon>Polypodiales</taxon>
        <taxon>Pteridineae</taxon>
        <taxon>Pteridaceae</taxon>
        <taxon>Vittarioideae</taxon>
        <taxon>Adiantum</taxon>
    </lineage>
</organism>
<dbReference type="InterPro" id="IPR011709">
    <property type="entry name" value="DEAD-box_helicase_OB_fold"/>
</dbReference>
<comment type="catalytic activity">
    <reaction evidence="8">
        <text>ATP + H2O = ADP + phosphate + H(+)</text>
        <dbReference type="Rhea" id="RHEA:13065"/>
        <dbReference type="ChEBI" id="CHEBI:15377"/>
        <dbReference type="ChEBI" id="CHEBI:15378"/>
        <dbReference type="ChEBI" id="CHEBI:30616"/>
        <dbReference type="ChEBI" id="CHEBI:43474"/>
        <dbReference type="ChEBI" id="CHEBI:456216"/>
        <dbReference type="EC" id="3.6.4.13"/>
    </reaction>
</comment>
<dbReference type="Pfam" id="PF21010">
    <property type="entry name" value="HA2_C"/>
    <property type="match status" value="1"/>
</dbReference>
<evidence type="ECO:0000259" key="10">
    <source>
        <dbReference type="PROSITE" id="PS51192"/>
    </source>
</evidence>
<dbReference type="PROSITE" id="PS00690">
    <property type="entry name" value="DEAH_ATP_HELICASE"/>
    <property type="match status" value="1"/>
</dbReference>
<gene>
    <name evidence="12" type="ORF">GOP47_0015462</name>
</gene>
<dbReference type="Pfam" id="PF00270">
    <property type="entry name" value="DEAD"/>
    <property type="match status" value="1"/>
</dbReference>
<feature type="compositionally biased region" description="Basic residues" evidence="9">
    <location>
        <begin position="17"/>
        <end position="45"/>
    </location>
</feature>
<name>A0A9D4ZE02_ADICA</name>
<evidence type="ECO:0000256" key="9">
    <source>
        <dbReference type="SAM" id="MobiDB-lite"/>
    </source>
</evidence>
<dbReference type="SMART" id="SM00490">
    <property type="entry name" value="HELICc"/>
    <property type="match status" value="1"/>
</dbReference>
<evidence type="ECO:0000313" key="13">
    <source>
        <dbReference type="Proteomes" id="UP000886520"/>
    </source>
</evidence>
<keyword evidence="4" id="KW-0547">Nucleotide-binding</keyword>
<evidence type="ECO:0000256" key="5">
    <source>
        <dbReference type="ARBA" id="ARBA00022801"/>
    </source>
</evidence>
<keyword evidence="3" id="KW-0150">Chloroplast</keyword>
<keyword evidence="13" id="KW-1185">Reference proteome</keyword>
<evidence type="ECO:0000256" key="6">
    <source>
        <dbReference type="ARBA" id="ARBA00022806"/>
    </source>
</evidence>
<dbReference type="InterPro" id="IPR011545">
    <property type="entry name" value="DEAD/DEAH_box_helicase_dom"/>
</dbReference>
<evidence type="ECO:0000256" key="4">
    <source>
        <dbReference type="ARBA" id="ARBA00022741"/>
    </source>
</evidence>
<dbReference type="GO" id="GO:0000462">
    <property type="term" value="P:maturation of SSU-rRNA from tricistronic rRNA transcript (SSU-rRNA, 5.8S rRNA, LSU-rRNA)"/>
    <property type="evidence" value="ECO:0007669"/>
    <property type="project" value="TreeGrafter"/>
</dbReference>
<comment type="caution">
    <text evidence="12">The sequence shown here is derived from an EMBL/GenBank/DDBJ whole genome shotgun (WGS) entry which is preliminary data.</text>
</comment>
<dbReference type="InterPro" id="IPR001650">
    <property type="entry name" value="Helicase_C-like"/>
</dbReference>
<dbReference type="CDD" id="cd17982">
    <property type="entry name" value="DEXHc_DHX37"/>
    <property type="match status" value="1"/>
</dbReference>
<dbReference type="GO" id="GO:0016787">
    <property type="term" value="F:hydrolase activity"/>
    <property type="evidence" value="ECO:0007669"/>
    <property type="project" value="UniProtKB-KW"/>
</dbReference>
<dbReference type="EMBL" id="JABFUD020000015">
    <property type="protein sequence ID" value="KAI5069161.1"/>
    <property type="molecule type" value="Genomic_DNA"/>
</dbReference>
<evidence type="ECO:0000256" key="3">
    <source>
        <dbReference type="ARBA" id="ARBA00022528"/>
    </source>
</evidence>
<dbReference type="SMART" id="SM00487">
    <property type="entry name" value="DEXDc"/>
    <property type="match status" value="1"/>
</dbReference>
<evidence type="ECO:0000256" key="8">
    <source>
        <dbReference type="ARBA" id="ARBA00047984"/>
    </source>
</evidence>
<dbReference type="Proteomes" id="UP000886520">
    <property type="component" value="Chromosome 15"/>
</dbReference>
<dbReference type="GO" id="GO:0005730">
    <property type="term" value="C:nucleolus"/>
    <property type="evidence" value="ECO:0007669"/>
    <property type="project" value="TreeGrafter"/>
</dbReference>
<feature type="region of interest" description="Disordered" evidence="9">
    <location>
        <begin position="16"/>
        <end position="55"/>
    </location>
</feature>
<dbReference type="OrthoDB" id="10253254at2759"/>
<dbReference type="CDD" id="cd18791">
    <property type="entry name" value="SF2_C_RHA"/>
    <property type="match status" value="1"/>
</dbReference>
<dbReference type="GO" id="GO:0003723">
    <property type="term" value="F:RNA binding"/>
    <property type="evidence" value="ECO:0007669"/>
    <property type="project" value="TreeGrafter"/>
</dbReference>
<dbReference type="AlphaFoldDB" id="A0A9D4ZE02"/>
<protein>
    <recommendedName>
        <fullName evidence="2">RNA helicase</fullName>
        <ecNumber evidence="2">3.6.4.13</ecNumber>
    </recommendedName>
</protein>
<evidence type="ECO:0000259" key="11">
    <source>
        <dbReference type="PROSITE" id="PS51194"/>
    </source>
</evidence>
<feature type="compositionally biased region" description="Basic and acidic residues" evidence="9">
    <location>
        <begin position="46"/>
        <end position="55"/>
    </location>
</feature>
<dbReference type="GO" id="GO:0005524">
    <property type="term" value="F:ATP binding"/>
    <property type="evidence" value="ECO:0007669"/>
    <property type="project" value="UniProtKB-KW"/>
</dbReference>
<accession>A0A9D4ZE02</accession>
<feature type="domain" description="Helicase C-terminal" evidence="11">
    <location>
        <begin position="606"/>
        <end position="786"/>
    </location>
</feature>